<reference evidence="5 6" key="1">
    <citation type="submission" date="2019-09" db="EMBL/GenBank/DDBJ databases">
        <title>Genome Sequence of Larkinella sp MA1.</title>
        <authorList>
            <person name="Srinivasan S."/>
        </authorList>
    </citation>
    <scope>NUCLEOTIDE SEQUENCE [LARGE SCALE GENOMIC DNA]</scope>
    <source>
        <strain evidence="5 6">MA1</strain>
    </source>
</reference>
<dbReference type="GO" id="GO:0030983">
    <property type="term" value="F:mismatched DNA binding"/>
    <property type="evidence" value="ECO:0007669"/>
    <property type="project" value="InterPro"/>
</dbReference>
<evidence type="ECO:0000256" key="2">
    <source>
        <dbReference type="ARBA" id="ARBA00022840"/>
    </source>
</evidence>
<dbReference type="EMBL" id="VTWS01000004">
    <property type="protein sequence ID" value="KAA9353124.1"/>
    <property type="molecule type" value="Genomic_DNA"/>
</dbReference>
<dbReference type="InterPro" id="IPR045076">
    <property type="entry name" value="MutS"/>
</dbReference>
<dbReference type="Gene3D" id="3.40.50.300">
    <property type="entry name" value="P-loop containing nucleotide triphosphate hydrolases"/>
    <property type="match status" value="1"/>
</dbReference>
<name>A0A5N1JCU8_9BACT</name>
<organism evidence="5 6">
    <name type="scientific">Larkinella humicola</name>
    <dbReference type="NCBI Taxonomy" id="2607654"/>
    <lineage>
        <taxon>Bacteria</taxon>
        <taxon>Pseudomonadati</taxon>
        <taxon>Bacteroidota</taxon>
        <taxon>Cytophagia</taxon>
        <taxon>Cytophagales</taxon>
        <taxon>Spirosomataceae</taxon>
        <taxon>Larkinella</taxon>
    </lineage>
</organism>
<keyword evidence="3" id="KW-0238">DNA-binding</keyword>
<evidence type="ECO:0000259" key="4">
    <source>
        <dbReference type="SMART" id="SM00534"/>
    </source>
</evidence>
<dbReference type="Pfam" id="PF00488">
    <property type="entry name" value="MutS_V"/>
    <property type="match status" value="1"/>
</dbReference>
<evidence type="ECO:0000256" key="3">
    <source>
        <dbReference type="ARBA" id="ARBA00023125"/>
    </source>
</evidence>
<dbReference type="Gene3D" id="1.10.1420.10">
    <property type="match status" value="1"/>
</dbReference>
<dbReference type="Proteomes" id="UP000326344">
    <property type="component" value="Unassembled WGS sequence"/>
</dbReference>
<keyword evidence="1" id="KW-0547">Nucleotide-binding</keyword>
<dbReference type="AlphaFoldDB" id="A0A5N1JCU8"/>
<dbReference type="SUPFAM" id="SSF52540">
    <property type="entry name" value="P-loop containing nucleoside triphosphate hydrolases"/>
    <property type="match status" value="1"/>
</dbReference>
<dbReference type="SMART" id="SM00534">
    <property type="entry name" value="MUTSac"/>
    <property type="match status" value="1"/>
</dbReference>
<dbReference type="SUPFAM" id="SSF48334">
    <property type="entry name" value="DNA repair protein MutS, domain III"/>
    <property type="match status" value="1"/>
</dbReference>
<dbReference type="GO" id="GO:0140664">
    <property type="term" value="F:ATP-dependent DNA damage sensor activity"/>
    <property type="evidence" value="ECO:0007669"/>
    <property type="project" value="InterPro"/>
</dbReference>
<dbReference type="GO" id="GO:0006298">
    <property type="term" value="P:mismatch repair"/>
    <property type="evidence" value="ECO:0007669"/>
    <property type="project" value="InterPro"/>
</dbReference>
<dbReference type="InterPro" id="IPR000432">
    <property type="entry name" value="DNA_mismatch_repair_MutS_C"/>
</dbReference>
<proteinExistence type="predicted"/>
<keyword evidence="6" id="KW-1185">Reference proteome</keyword>
<dbReference type="GO" id="GO:0005524">
    <property type="term" value="F:ATP binding"/>
    <property type="evidence" value="ECO:0007669"/>
    <property type="project" value="UniProtKB-KW"/>
</dbReference>
<protein>
    <recommendedName>
        <fullName evidence="4">DNA mismatch repair proteins mutS family domain-containing protein</fullName>
    </recommendedName>
</protein>
<comment type="caution">
    <text evidence="5">The sequence shown here is derived from an EMBL/GenBank/DDBJ whole genome shotgun (WGS) entry which is preliminary data.</text>
</comment>
<keyword evidence="2" id="KW-0067">ATP-binding</keyword>
<dbReference type="InterPro" id="IPR027417">
    <property type="entry name" value="P-loop_NTPase"/>
</dbReference>
<dbReference type="PANTHER" id="PTHR11361:SF34">
    <property type="entry name" value="DNA MISMATCH REPAIR PROTEIN MSH1, MITOCHONDRIAL"/>
    <property type="match status" value="1"/>
</dbReference>
<dbReference type="PANTHER" id="PTHR11361">
    <property type="entry name" value="DNA MISMATCH REPAIR PROTEIN MUTS FAMILY MEMBER"/>
    <property type="match status" value="1"/>
</dbReference>
<gene>
    <name evidence="5" type="ORF">F0P93_18315</name>
</gene>
<dbReference type="InterPro" id="IPR036187">
    <property type="entry name" value="DNA_mismatch_repair_MutS_sf"/>
</dbReference>
<sequence length="440" mass="48728">MKKPSIHTLHELQLLPQQPGDKSILGLFGKTRTYGGRDALELLLTSPCATLPEIRERQALFQFVARHLKPLTIDVAHAYVLAAENHLISNLAWSSATGRLKKQLRAWWFSGFHPHDFNRLRGGTAAIQLVLRAIEEKTGWLSTAKPLPACLQSVFEKLNTFFDDPAIRIALRDSDHPTAVLQADFILRRQKNDAVRVVFDAFYQLDAYGTLARFTQTAGWVYPRFIDTERAVFQVTGLEHPLLNAAITNDYSLAAPSCLSLVTGGNMSGKTTFLKACGIVVYLAHLGLAVPAQSLRISFFDGLFTSIHLSDNLELGHSHFYSELMGIKAVADAIADHQTVFVIADELFRGTNPEDALACSRQVINAFIRQRGSLFLVSSHLPEISATYRNNDTVQLNCFRTEIIDGKLVCRHQIEPGLAAERTGLVLLAQTGILSGLNEI</sequence>
<feature type="domain" description="DNA mismatch repair proteins mutS family" evidence="4">
    <location>
        <begin position="257"/>
        <end position="435"/>
    </location>
</feature>
<dbReference type="RefSeq" id="WP_150878464.1">
    <property type="nucleotide sequence ID" value="NZ_VTWS01000004.1"/>
</dbReference>
<evidence type="ECO:0000256" key="1">
    <source>
        <dbReference type="ARBA" id="ARBA00022741"/>
    </source>
</evidence>
<evidence type="ECO:0000313" key="6">
    <source>
        <dbReference type="Proteomes" id="UP000326344"/>
    </source>
</evidence>
<evidence type="ECO:0000313" key="5">
    <source>
        <dbReference type="EMBL" id="KAA9353124.1"/>
    </source>
</evidence>
<accession>A0A5N1JCU8</accession>